<dbReference type="CTD" id="55004"/>
<keyword evidence="6" id="KW-0967">Endosome</keyword>
<keyword evidence="7" id="KW-0472">Membrane</keyword>
<dbReference type="FunCoup" id="A0A1W4WS63">
    <property type="interactions" value="1193"/>
</dbReference>
<evidence type="ECO:0000256" key="10">
    <source>
        <dbReference type="ARBA" id="ARBA00023288"/>
    </source>
</evidence>
<dbReference type="AlphaFoldDB" id="A0A1W4WS63"/>
<keyword evidence="8" id="KW-0564">Palmitate</keyword>
<evidence type="ECO:0000256" key="12">
    <source>
        <dbReference type="SAM" id="MobiDB-lite"/>
    </source>
</evidence>
<dbReference type="InterPro" id="IPR028209">
    <property type="entry name" value="LAMTOR1/MEH1"/>
</dbReference>
<dbReference type="GO" id="GO:0071986">
    <property type="term" value="C:Ragulator complex"/>
    <property type="evidence" value="ECO:0007669"/>
    <property type="project" value="InterPro"/>
</dbReference>
<keyword evidence="13" id="KW-1185">Reference proteome</keyword>
<evidence type="ECO:0000256" key="6">
    <source>
        <dbReference type="ARBA" id="ARBA00022753"/>
    </source>
</evidence>
<dbReference type="GO" id="GO:0042632">
    <property type="term" value="P:cholesterol homeostasis"/>
    <property type="evidence" value="ECO:0007669"/>
    <property type="project" value="InterPro"/>
</dbReference>
<evidence type="ECO:0000313" key="13">
    <source>
        <dbReference type="Proteomes" id="UP000192223"/>
    </source>
</evidence>
<keyword evidence="9" id="KW-0458">Lysosome</keyword>
<protein>
    <recommendedName>
        <fullName evidence="4">Ragulator complex protein LAMTOR1</fullName>
    </recommendedName>
    <alternativeName>
        <fullName evidence="11">Late endosomal/lysosomal adaptor and MAPK and MTOR activator 1</fullName>
    </alternativeName>
</protein>
<evidence type="ECO:0000256" key="11">
    <source>
        <dbReference type="ARBA" id="ARBA00032695"/>
    </source>
</evidence>
<dbReference type="GO" id="GO:0031902">
    <property type="term" value="C:late endosome membrane"/>
    <property type="evidence" value="ECO:0007669"/>
    <property type="project" value="UniProtKB-SubCell"/>
</dbReference>
<dbReference type="OrthoDB" id="5562028at2759"/>
<dbReference type="GO" id="GO:0045121">
    <property type="term" value="C:membrane raft"/>
    <property type="evidence" value="ECO:0007669"/>
    <property type="project" value="InterPro"/>
</dbReference>
<name>A0A1W4WS63_AGRPL</name>
<dbReference type="GO" id="GO:0016197">
    <property type="term" value="P:endosomal transport"/>
    <property type="evidence" value="ECO:0007669"/>
    <property type="project" value="InterPro"/>
</dbReference>
<reference evidence="14" key="1">
    <citation type="submission" date="2025-08" db="UniProtKB">
        <authorList>
            <consortium name="RefSeq"/>
        </authorList>
    </citation>
    <scope>IDENTIFICATION</scope>
    <source>
        <tissue evidence="14">Entire body</tissue>
    </source>
</reference>
<dbReference type="GO" id="GO:0043410">
    <property type="term" value="P:positive regulation of MAPK cascade"/>
    <property type="evidence" value="ECO:0007669"/>
    <property type="project" value="InterPro"/>
</dbReference>
<dbReference type="GO" id="GO:0071230">
    <property type="term" value="P:cellular response to amino acid stimulus"/>
    <property type="evidence" value="ECO:0007669"/>
    <property type="project" value="InterPro"/>
</dbReference>
<dbReference type="GO" id="GO:0007040">
    <property type="term" value="P:lysosome organization"/>
    <property type="evidence" value="ECO:0007669"/>
    <property type="project" value="InterPro"/>
</dbReference>
<evidence type="ECO:0000256" key="9">
    <source>
        <dbReference type="ARBA" id="ARBA00023228"/>
    </source>
</evidence>
<comment type="subcellular location">
    <subcellularLocation>
        <location evidence="2">Late endosome membrane</location>
        <topology evidence="2">Lipid-anchor</topology>
        <orientation evidence="2">Cytoplasmic side</orientation>
    </subcellularLocation>
    <subcellularLocation>
        <location evidence="1">Lysosome membrane</location>
        <topology evidence="1">Lipid-anchor</topology>
        <orientation evidence="1">Cytoplasmic side</orientation>
    </subcellularLocation>
</comment>
<proteinExistence type="inferred from homology"/>
<evidence type="ECO:0000256" key="1">
    <source>
        <dbReference type="ARBA" id="ARBA00004122"/>
    </source>
</evidence>
<dbReference type="GO" id="GO:0060090">
    <property type="term" value="F:molecular adaptor activity"/>
    <property type="evidence" value="ECO:0007669"/>
    <property type="project" value="TreeGrafter"/>
</dbReference>
<keyword evidence="10" id="KW-0449">Lipoprotein</keyword>
<organism evidence="13 14">
    <name type="scientific">Agrilus planipennis</name>
    <name type="common">Emerald ash borer</name>
    <name type="synonym">Agrilus marcopoli</name>
    <dbReference type="NCBI Taxonomy" id="224129"/>
    <lineage>
        <taxon>Eukaryota</taxon>
        <taxon>Metazoa</taxon>
        <taxon>Ecdysozoa</taxon>
        <taxon>Arthropoda</taxon>
        <taxon>Hexapoda</taxon>
        <taxon>Insecta</taxon>
        <taxon>Pterygota</taxon>
        <taxon>Neoptera</taxon>
        <taxon>Endopterygota</taxon>
        <taxon>Coleoptera</taxon>
        <taxon>Polyphaga</taxon>
        <taxon>Elateriformia</taxon>
        <taxon>Buprestoidea</taxon>
        <taxon>Buprestidae</taxon>
        <taxon>Agrilinae</taxon>
        <taxon>Agrilus</taxon>
    </lineage>
</organism>
<feature type="region of interest" description="Disordered" evidence="12">
    <location>
        <begin position="11"/>
        <end position="31"/>
    </location>
</feature>
<gene>
    <name evidence="14" type="primary">LOC108738028</name>
</gene>
<comment type="similarity">
    <text evidence="3">Belongs to the LAMTOR1 family.</text>
</comment>
<evidence type="ECO:0000313" key="14">
    <source>
        <dbReference type="RefSeq" id="XP_018326741.1"/>
    </source>
</evidence>
<accession>A0A1W4WS63</accession>
<dbReference type="GO" id="GO:0032008">
    <property type="term" value="P:positive regulation of TOR signaling"/>
    <property type="evidence" value="ECO:0007669"/>
    <property type="project" value="InterPro"/>
</dbReference>
<dbReference type="GO" id="GO:0001919">
    <property type="term" value="P:regulation of receptor recycling"/>
    <property type="evidence" value="ECO:0007669"/>
    <property type="project" value="InterPro"/>
</dbReference>
<evidence type="ECO:0000256" key="4">
    <source>
        <dbReference type="ARBA" id="ARBA00016099"/>
    </source>
</evidence>
<evidence type="ECO:0000256" key="3">
    <source>
        <dbReference type="ARBA" id="ARBA00010861"/>
    </source>
</evidence>
<evidence type="ECO:0000256" key="5">
    <source>
        <dbReference type="ARBA" id="ARBA00022707"/>
    </source>
</evidence>
<dbReference type="RefSeq" id="XP_018326741.1">
    <property type="nucleotide sequence ID" value="XM_018471239.2"/>
</dbReference>
<dbReference type="STRING" id="224129.A0A1W4WS63"/>
<evidence type="ECO:0000256" key="8">
    <source>
        <dbReference type="ARBA" id="ARBA00023139"/>
    </source>
</evidence>
<dbReference type="GO" id="GO:0005765">
    <property type="term" value="C:lysosomal membrane"/>
    <property type="evidence" value="ECO:0007669"/>
    <property type="project" value="UniProtKB-SubCell"/>
</dbReference>
<dbReference type="PANTHER" id="PTHR13401:SF2">
    <property type="entry name" value="RAGULATOR COMPLEX PROTEIN LAMTOR1"/>
    <property type="match status" value="1"/>
</dbReference>
<dbReference type="PANTHER" id="PTHR13401">
    <property type="entry name" value="RAGULATOR COMPLEX PROTEIN LAMTOR1"/>
    <property type="match status" value="1"/>
</dbReference>
<keyword evidence="5" id="KW-0519">Myristate</keyword>
<dbReference type="GO" id="GO:0005085">
    <property type="term" value="F:guanyl-nucleotide exchange factor activity"/>
    <property type="evidence" value="ECO:0007669"/>
    <property type="project" value="TreeGrafter"/>
</dbReference>
<dbReference type="KEGG" id="apln:108738028"/>
<dbReference type="Pfam" id="PF15454">
    <property type="entry name" value="LAMTOR"/>
    <property type="match status" value="1"/>
</dbReference>
<evidence type="ECO:0000256" key="7">
    <source>
        <dbReference type="ARBA" id="ARBA00023136"/>
    </source>
</evidence>
<dbReference type="InParanoid" id="A0A1W4WS63"/>
<dbReference type="SMART" id="SM01262">
    <property type="entry name" value="LAMTOR"/>
    <property type="match status" value="1"/>
</dbReference>
<evidence type="ECO:0000256" key="2">
    <source>
        <dbReference type="ARBA" id="ARBA00004577"/>
    </source>
</evidence>
<dbReference type="GeneID" id="108738028"/>
<sequence>MGCCYSYFCDQDSSSQNGEPSERTPLVNPVSNSINNHQINCDDYLIRNANSLPKKTDEQSALNRILQETATDVIDIAALDSHNLQQHEYLDRMKQYSLKLQQACAANKLPQKNNKSILQDIPQPEKVLMTAPLSSSDISLISSIVNKATTAISDIKIEHKEELVASFQIP</sequence>
<dbReference type="Proteomes" id="UP000192223">
    <property type="component" value="Unplaced"/>
</dbReference>